<dbReference type="SUPFAM" id="SSF46894">
    <property type="entry name" value="C-terminal effector domain of the bipartite response regulators"/>
    <property type="match status" value="1"/>
</dbReference>
<dbReference type="SMART" id="SM00448">
    <property type="entry name" value="REC"/>
    <property type="match status" value="1"/>
</dbReference>
<keyword evidence="4" id="KW-0804">Transcription</keyword>
<dbReference type="Pfam" id="PF00196">
    <property type="entry name" value="GerE"/>
    <property type="match status" value="1"/>
</dbReference>
<evidence type="ECO:0000259" key="7">
    <source>
        <dbReference type="PROSITE" id="PS50110"/>
    </source>
</evidence>
<evidence type="ECO:0000256" key="1">
    <source>
        <dbReference type="ARBA" id="ARBA00022553"/>
    </source>
</evidence>
<reference evidence="8 9" key="1">
    <citation type="submission" date="2017-09" db="EMBL/GenBank/DDBJ databases">
        <title>Complete Genome sequence of Lysobacter capsici KNU-15.</title>
        <authorList>
            <person name="Kim M.-C."/>
            <person name="Yi H."/>
            <person name="Lee D.-W."/>
            <person name="Shin J.-H."/>
        </authorList>
    </citation>
    <scope>NUCLEOTIDE SEQUENCE [LARGE SCALE GENOMIC DNA]</scope>
    <source>
        <strain evidence="8 9">KNU-15</strain>
    </source>
</reference>
<sequence length="206" mass="22925">MKKVLIVDDHPVIRAAVRLVLEGEGFKLIFEASSVREALSILREHEIDLMVLDLSLSDGDGLTLMERIAASDRSCRVVVFTASDPSLFQQRCMHAGAMAYVAKTTDLSQLQKAVHAVKAGYTFFKQLSSGPQDLGQRSEKQRIDELSTRELAVLRYLAQGMTNKAIAERMNLSVKTTSTYTSRLVEKLGVKSKVFLPEFVTRNGLF</sequence>
<dbReference type="PROSITE" id="PS50110">
    <property type="entry name" value="RESPONSE_REGULATORY"/>
    <property type="match status" value="1"/>
</dbReference>
<proteinExistence type="predicted"/>
<name>A0AB33E927_9PSED</name>
<dbReference type="PROSITE" id="PS50043">
    <property type="entry name" value="HTH_LUXR_2"/>
    <property type="match status" value="1"/>
</dbReference>
<protein>
    <submittedName>
        <fullName evidence="8">DNA-binding response regulator</fullName>
    </submittedName>
</protein>
<dbReference type="Gene3D" id="3.40.50.2300">
    <property type="match status" value="1"/>
</dbReference>
<dbReference type="CDD" id="cd06170">
    <property type="entry name" value="LuxR_C_like"/>
    <property type="match status" value="1"/>
</dbReference>
<dbReference type="Proteomes" id="UP000218385">
    <property type="component" value="Chromosome"/>
</dbReference>
<feature type="modified residue" description="4-aspartylphosphate" evidence="5">
    <location>
        <position position="53"/>
    </location>
</feature>
<evidence type="ECO:0000256" key="4">
    <source>
        <dbReference type="ARBA" id="ARBA00023163"/>
    </source>
</evidence>
<evidence type="ECO:0000256" key="5">
    <source>
        <dbReference type="PROSITE-ProRule" id="PRU00169"/>
    </source>
</evidence>
<dbReference type="PANTHER" id="PTHR43214">
    <property type="entry name" value="TWO-COMPONENT RESPONSE REGULATOR"/>
    <property type="match status" value="1"/>
</dbReference>
<feature type="domain" description="HTH luxR-type" evidence="6">
    <location>
        <begin position="139"/>
        <end position="204"/>
    </location>
</feature>
<evidence type="ECO:0000256" key="2">
    <source>
        <dbReference type="ARBA" id="ARBA00023015"/>
    </source>
</evidence>
<evidence type="ECO:0000256" key="3">
    <source>
        <dbReference type="ARBA" id="ARBA00023125"/>
    </source>
</evidence>
<dbReference type="EMBL" id="CP023466">
    <property type="protein sequence ID" value="ATE76814.1"/>
    <property type="molecule type" value="Genomic_DNA"/>
</dbReference>
<dbReference type="InterPro" id="IPR001789">
    <property type="entry name" value="Sig_transdc_resp-reg_receiver"/>
</dbReference>
<dbReference type="PANTHER" id="PTHR43214:SF41">
    <property type="entry name" value="NITRATE_NITRITE RESPONSE REGULATOR PROTEIN NARP"/>
    <property type="match status" value="1"/>
</dbReference>
<dbReference type="PRINTS" id="PR00038">
    <property type="entry name" value="HTHLUXR"/>
</dbReference>
<evidence type="ECO:0000313" key="8">
    <source>
        <dbReference type="EMBL" id="ATE76814.1"/>
    </source>
</evidence>
<dbReference type="SUPFAM" id="SSF52172">
    <property type="entry name" value="CheY-like"/>
    <property type="match status" value="1"/>
</dbReference>
<keyword evidence="2" id="KW-0805">Transcription regulation</keyword>
<dbReference type="SMART" id="SM00421">
    <property type="entry name" value="HTH_LUXR"/>
    <property type="match status" value="1"/>
</dbReference>
<dbReference type="GO" id="GO:0000160">
    <property type="term" value="P:phosphorelay signal transduction system"/>
    <property type="evidence" value="ECO:0007669"/>
    <property type="project" value="InterPro"/>
</dbReference>
<keyword evidence="3 8" id="KW-0238">DNA-binding</keyword>
<dbReference type="InterPro" id="IPR036388">
    <property type="entry name" value="WH-like_DNA-bd_sf"/>
</dbReference>
<dbReference type="InterPro" id="IPR016032">
    <property type="entry name" value="Sig_transdc_resp-reg_C-effctor"/>
</dbReference>
<dbReference type="Gene3D" id="1.10.10.10">
    <property type="entry name" value="Winged helix-like DNA-binding domain superfamily/Winged helix DNA-binding domain"/>
    <property type="match status" value="1"/>
</dbReference>
<dbReference type="RefSeq" id="WP_019579949.1">
    <property type="nucleotide sequence ID" value="NZ_CP023466.1"/>
</dbReference>
<organism evidence="8 9">
    <name type="scientific">Pseudomonas frederiksbergensis</name>
    <dbReference type="NCBI Taxonomy" id="104087"/>
    <lineage>
        <taxon>Bacteria</taxon>
        <taxon>Pseudomonadati</taxon>
        <taxon>Pseudomonadota</taxon>
        <taxon>Gammaproteobacteria</taxon>
        <taxon>Pseudomonadales</taxon>
        <taxon>Pseudomonadaceae</taxon>
        <taxon>Pseudomonas</taxon>
    </lineage>
</organism>
<dbReference type="InterPro" id="IPR011006">
    <property type="entry name" value="CheY-like_superfamily"/>
</dbReference>
<gene>
    <name evidence="8" type="ORF">CNN82_10405</name>
</gene>
<keyword evidence="1 5" id="KW-0597">Phosphoprotein</keyword>
<feature type="domain" description="Response regulatory" evidence="7">
    <location>
        <begin position="3"/>
        <end position="118"/>
    </location>
</feature>
<dbReference type="GO" id="GO:0003677">
    <property type="term" value="F:DNA binding"/>
    <property type="evidence" value="ECO:0007669"/>
    <property type="project" value="UniProtKB-KW"/>
</dbReference>
<dbReference type="Pfam" id="PF00072">
    <property type="entry name" value="Response_reg"/>
    <property type="match status" value="1"/>
</dbReference>
<evidence type="ECO:0000313" key="9">
    <source>
        <dbReference type="Proteomes" id="UP000218385"/>
    </source>
</evidence>
<dbReference type="GO" id="GO:0006355">
    <property type="term" value="P:regulation of DNA-templated transcription"/>
    <property type="evidence" value="ECO:0007669"/>
    <property type="project" value="InterPro"/>
</dbReference>
<dbReference type="CDD" id="cd17535">
    <property type="entry name" value="REC_NarL-like"/>
    <property type="match status" value="1"/>
</dbReference>
<dbReference type="AlphaFoldDB" id="A0AB33E927"/>
<dbReference type="InterPro" id="IPR000792">
    <property type="entry name" value="Tscrpt_reg_LuxR_C"/>
</dbReference>
<dbReference type="InterPro" id="IPR039420">
    <property type="entry name" value="WalR-like"/>
</dbReference>
<accession>A0AB33E927</accession>
<evidence type="ECO:0000259" key="6">
    <source>
        <dbReference type="PROSITE" id="PS50043"/>
    </source>
</evidence>
<dbReference type="InterPro" id="IPR058245">
    <property type="entry name" value="NreC/VraR/RcsB-like_REC"/>
</dbReference>